<sequence>MATNNSAAILDLIRANAQKLRAEQEEANSVDWSARRSWWQQEIQKLYGDLGEVLRPLAESGDLQISRRPQTIHEESLGQYETEALELSIGRRSVVLKPIGSVIIGGVGRIDLLGPEGTARLILATPDGQGDREYKTNAKWHVTAPSRPLPLAEMDDKTFLELFAQLIGIRGE</sequence>
<reference evidence="1 2" key="1">
    <citation type="submission" date="2018-12" db="EMBL/GenBank/DDBJ databases">
        <title>The genome sequences of Variovorax guangxiensis DSM 27352.</title>
        <authorList>
            <person name="Gao J."/>
            <person name="Sun J."/>
        </authorList>
    </citation>
    <scope>NUCLEOTIDE SEQUENCE [LARGE SCALE GENOMIC DNA]</scope>
    <source>
        <strain evidence="1 2">DSM 27352</strain>
    </source>
</reference>
<dbReference type="OrthoDB" id="9154266at2"/>
<dbReference type="Proteomes" id="UP000281118">
    <property type="component" value="Unassembled WGS sequence"/>
</dbReference>
<name>A0A3S0X932_9BURK</name>
<organism evidence="1 2">
    <name type="scientific">Variovorax guangxiensis</name>
    <dbReference type="NCBI Taxonomy" id="1775474"/>
    <lineage>
        <taxon>Bacteria</taxon>
        <taxon>Pseudomonadati</taxon>
        <taxon>Pseudomonadota</taxon>
        <taxon>Betaproteobacteria</taxon>
        <taxon>Burkholderiales</taxon>
        <taxon>Comamonadaceae</taxon>
        <taxon>Variovorax</taxon>
    </lineage>
</organism>
<accession>A0A3S0X932</accession>
<gene>
    <name evidence="1" type="ORF">EJP67_11730</name>
</gene>
<proteinExistence type="predicted"/>
<protein>
    <submittedName>
        <fullName evidence="1">Uncharacterized protein</fullName>
    </submittedName>
</protein>
<dbReference type="EMBL" id="RXFT01000004">
    <property type="protein sequence ID" value="RUR67724.1"/>
    <property type="molecule type" value="Genomic_DNA"/>
</dbReference>
<evidence type="ECO:0000313" key="2">
    <source>
        <dbReference type="Proteomes" id="UP000281118"/>
    </source>
</evidence>
<dbReference type="AlphaFoldDB" id="A0A3S0X932"/>
<dbReference type="RefSeq" id="WP_126021882.1">
    <property type="nucleotide sequence ID" value="NZ_RXFT01000004.1"/>
</dbReference>
<evidence type="ECO:0000313" key="1">
    <source>
        <dbReference type="EMBL" id="RUR67724.1"/>
    </source>
</evidence>
<comment type="caution">
    <text evidence="1">The sequence shown here is derived from an EMBL/GenBank/DDBJ whole genome shotgun (WGS) entry which is preliminary data.</text>
</comment>